<sequence>MCEVGNWLETKNIKTRSWQELEHLVKNDMMHLVGRDPKITTEYENHQKWLANEWRSINDYVLFKFFELPYHLKDGLKEVIVPETNSSEPEESHLCYKITENEFPYFVDDNIHHYVLWSTRPLSPPEVETCLEKEKSHSFKKFAQVEWIWKRHGEDYRSVKGVWHVQVFVLQKKHDGRN</sequence>
<dbReference type="Proteomes" id="UP001431209">
    <property type="component" value="Unassembled WGS sequence"/>
</dbReference>
<dbReference type="Pfam" id="PF12239">
    <property type="entry name" value="DUF3605"/>
    <property type="match status" value="1"/>
</dbReference>
<evidence type="ECO:0000313" key="1">
    <source>
        <dbReference type="EMBL" id="KAL0486481.1"/>
    </source>
</evidence>
<name>A0AAW2ZBD5_9EUKA</name>
<protein>
    <submittedName>
        <fullName evidence="1">Uncharacterized protein</fullName>
    </submittedName>
</protein>
<gene>
    <name evidence="1" type="ORF">AKO1_012060</name>
</gene>
<organism evidence="1 2">
    <name type="scientific">Acrasis kona</name>
    <dbReference type="NCBI Taxonomy" id="1008807"/>
    <lineage>
        <taxon>Eukaryota</taxon>
        <taxon>Discoba</taxon>
        <taxon>Heterolobosea</taxon>
        <taxon>Tetramitia</taxon>
        <taxon>Eutetramitia</taxon>
        <taxon>Acrasidae</taxon>
        <taxon>Acrasis</taxon>
    </lineage>
</organism>
<reference evidence="1 2" key="1">
    <citation type="submission" date="2024-03" db="EMBL/GenBank/DDBJ databases">
        <title>The Acrasis kona genome and developmental transcriptomes reveal deep origins of eukaryotic multicellular pathways.</title>
        <authorList>
            <person name="Sheikh S."/>
            <person name="Fu C.-J."/>
            <person name="Brown M.W."/>
            <person name="Baldauf S.L."/>
        </authorList>
    </citation>
    <scope>NUCLEOTIDE SEQUENCE [LARGE SCALE GENOMIC DNA]</scope>
    <source>
        <strain evidence="1 2">ATCC MYA-3509</strain>
    </source>
</reference>
<dbReference type="AlphaFoldDB" id="A0AAW2ZBD5"/>
<evidence type="ECO:0000313" key="2">
    <source>
        <dbReference type="Proteomes" id="UP001431209"/>
    </source>
</evidence>
<dbReference type="GO" id="GO:0005737">
    <property type="term" value="C:cytoplasm"/>
    <property type="evidence" value="ECO:0007669"/>
    <property type="project" value="TreeGrafter"/>
</dbReference>
<keyword evidence="2" id="KW-1185">Reference proteome</keyword>
<dbReference type="InterPro" id="IPR022036">
    <property type="entry name" value="DUF3605"/>
</dbReference>
<dbReference type="GO" id="GO:0006044">
    <property type="term" value="P:N-acetylglucosamine metabolic process"/>
    <property type="evidence" value="ECO:0007669"/>
    <property type="project" value="TreeGrafter"/>
</dbReference>
<comment type="caution">
    <text evidence="1">The sequence shown here is derived from an EMBL/GenBank/DDBJ whole genome shotgun (WGS) entry which is preliminary data.</text>
</comment>
<accession>A0AAW2ZBD5</accession>
<dbReference type="PANTHER" id="PTHR35020:SF2">
    <property type="entry name" value="N-ACETYLGLUCOSAMINE-INDUCED PROTEIN 1"/>
    <property type="match status" value="1"/>
</dbReference>
<dbReference type="EMBL" id="JAOPGA020001235">
    <property type="protein sequence ID" value="KAL0486481.1"/>
    <property type="molecule type" value="Genomic_DNA"/>
</dbReference>
<dbReference type="PANTHER" id="PTHR35020">
    <property type="entry name" value="N-ACETYLGLUCOSAMINE-INDUCED PROTEIN 1"/>
    <property type="match status" value="1"/>
</dbReference>
<proteinExistence type="predicted"/>